<gene>
    <name evidence="7" type="ORF">GBAR_LOCUS24580</name>
</gene>
<dbReference type="PANTHER" id="PTHR44733">
    <property type="entry name" value="DNAJ HOMOLOG SUBFAMILY C MEMBER 22"/>
    <property type="match status" value="1"/>
</dbReference>
<dbReference type="GO" id="GO:0016020">
    <property type="term" value="C:membrane"/>
    <property type="evidence" value="ECO:0007669"/>
    <property type="project" value="UniProtKB-SubCell"/>
</dbReference>
<dbReference type="PANTHER" id="PTHR44733:SF1">
    <property type="entry name" value="DNAJ HOMOLOG SUBFAMILY C MEMBER 22"/>
    <property type="match status" value="1"/>
</dbReference>
<name>A0AA35TB44_GEOBA</name>
<sequence length="183" mass="21717">MEKENRKALEDDKTSTEVAKSKSKLVAYLLWFFLGWAGIHHFYLRRYRQGVLWLTSFGGLFGIGYLGDIFRLQKYVHYSNKRYLFVERLRQNKKYSKSGPRVSDNFHRIVSQVMFGIFYRGLIYCAIPWDSHVMDYAAIYHSSGDSLWNIHGQQCRSAAKFLLVVLAWSIHWRAFRSIHWCVF</sequence>
<protein>
    <submittedName>
        <fullName evidence="7">TM2 domain-containing protein DDB_G0287015</fullName>
    </submittedName>
</protein>
<organism evidence="7 8">
    <name type="scientific">Geodia barretti</name>
    <name type="common">Barrett's horny sponge</name>
    <dbReference type="NCBI Taxonomy" id="519541"/>
    <lineage>
        <taxon>Eukaryota</taxon>
        <taxon>Metazoa</taxon>
        <taxon>Porifera</taxon>
        <taxon>Demospongiae</taxon>
        <taxon>Heteroscleromorpha</taxon>
        <taxon>Tetractinellida</taxon>
        <taxon>Astrophorina</taxon>
        <taxon>Geodiidae</taxon>
        <taxon>Geodia</taxon>
    </lineage>
</organism>
<comment type="caution">
    <text evidence="7">The sequence shown here is derived from an EMBL/GenBank/DDBJ whole genome shotgun (WGS) entry which is preliminary data.</text>
</comment>
<feature type="transmembrane region" description="Helical" evidence="5">
    <location>
        <begin position="25"/>
        <end position="44"/>
    </location>
</feature>
<evidence type="ECO:0000256" key="3">
    <source>
        <dbReference type="ARBA" id="ARBA00022989"/>
    </source>
</evidence>
<dbReference type="Pfam" id="PF05154">
    <property type="entry name" value="TM2"/>
    <property type="match status" value="1"/>
</dbReference>
<accession>A0AA35TB44</accession>
<evidence type="ECO:0000259" key="6">
    <source>
        <dbReference type="Pfam" id="PF05154"/>
    </source>
</evidence>
<keyword evidence="8" id="KW-1185">Reference proteome</keyword>
<evidence type="ECO:0000313" key="7">
    <source>
        <dbReference type="EMBL" id="CAI8044298.1"/>
    </source>
</evidence>
<comment type="subcellular location">
    <subcellularLocation>
        <location evidence="1">Membrane</location>
        <topology evidence="1">Multi-pass membrane protein</topology>
    </subcellularLocation>
</comment>
<evidence type="ECO:0000256" key="5">
    <source>
        <dbReference type="SAM" id="Phobius"/>
    </source>
</evidence>
<proteinExistence type="predicted"/>
<feature type="domain" description="TM2" evidence="6">
    <location>
        <begin position="21"/>
        <end position="70"/>
    </location>
</feature>
<keyword evidence="4 5" id="KW-0472">Membrane</keyword>
<dbReference type="AlphaFoldDB" id="A0AA35TB44"/>
<evidence type="ECO:0000313" key="8">
    <source>
        <dbReference type="Proteomes" id="UP001174909"/>
    </source>
</evidence>
<dbReference type="Proteomes" id="UP001174909">
    <property type="component" value="Unassembled WGS sequence"/>
</dbReference>
<evidence type="ECO:0000256" key="1">
    <source>
        <dbReference type="ARBA" id="ARBA00004141"/>
    </source>
</evidence>
<dbReference type="EMBL" id="CASHTH010003385">
    <property type="protein sequence ID" value="CAI8044298.1"/>
    <property type="molecule type" value="Genomic_DNA"/>
</dbReference>
<dbReference type="InterPro" id="IPR007829">
    <property type="entry name" value="TM2"/>
</dbReference>
<evidence type="ECO:0000256" key="4">
    <source>
        <dbReference type="ARBA" id="ARBA00023136"/>
    </source>
</evidence>
<evidence type="ECO:0000256" key="2">
    <source>
        <dbReference type="ARBA" id="ARBA00022692"/>
    </source>
</evidence>
<reference evidence="7" key="1">
    <citation type="submission" date="2023-03" db="EMBL/GenBank/DDBJ databases">
        <authorList>
            <person name="Steffen K."/>
            <person name="Cardenas P."/>
        </authorList>
    </citation>
    <scope>NUCLEOTIDE SEQUENCE</scope>
</reference>
<feature type="transmembrane region" description="Helical" evidence="5">
    <location>
        <begin position="50"/>
        <end position="72"/>
    </location>
</feature>
<keyword evidence="2 5" id="KW-0812">Transmembrane</keyword>
<keyword evidence="3 5" id="KW-1133">Transmembrane helix</keyword>